<evidence type="ECO:0000259" key="5">
    <source>
        <dbReference type="PROSITE" id="PS50089"/>
    </source>
</evidence>
<dbReference type="SUPFAM" id="SSF57850">
    <property type="entry name" value="RING/U-box"/>
    <property type="match status" value="1"/>
</dbReference>
<evidence type="ECO:0000256" key="2">
    <source>
        <dbReference type="ARBA" id="ARBA00022833"/>
    </source>
</evidence>
<keyword evidence="1 3" id="KW-0863">Zinc-finger</keyword>
<protein>
    <recommendedName>
        <fullName evidence="5">RING-type domain-containing protein</fullName>
    </recommendedName>
</protein>
<name>A0A7M7M9Q7_VARDE</name>
<dbReference type="EnsemblMetazoa" id="XM_022790580">
    <property type="protein sequence ID" value="XP_022646315"/>
    <property type="gene ID" value="LOC111244034"/>
</dbReference>
<dbReference type="Pfam" id="PF13639">
    <property type="entry name" value="zf-RING_2"/>
    <property type="match status" value="1"/>
</dbReference>
<keyword evidence="2" id="KW-0862">Zinc</keyword>
<reference evidence="6" key="1">
    <citation type="submission" date="2021-01" db="UniProtKB">
        <authorList>
            <consortium name="EnsemblMetazoa"/>
        </authorList>
    </citation>
    <scope>IDENTIFICATION</scope>
</reference>
<evidence type="ECO:0000256" key="3">
    <source>
        <dbReference type="PROSITE-ProRule" id="PRU00175"/>
    </source>
</evidence>
<dbReference type="Gene3D" id="3.30.40.10">
    <property type="entry name" value="Zinc/RING finger domain, C3HC4 (zinc finger)"/>
    <property type="match status" value="1"/>
</dbReference>
<proteinExistence type="predicted"/>
<evidence type="ECO:0000256" key="4">
    <source>
        <dbReference type="SAM" id="Coils"/>
    </source>
</evidence>
<dbReference type="AlphaFoldDB" id="A0A7M7M9Q7"/>
<dbReference type="GO" id="GO:0008270">
    <property type="term" value="F:zinc ion binding"/>
    <property type="evidence" value="ECO:0007669"/>
    <property type="project" value="UniProtKB-KW"/>
</dbReference>
<evidence type="ECO:0000313" key="6">
    <source>
        <dbReference type="EnsemblMetazoa" id="XP_022646315"/>
    </source>
</evidence>
<dbReference type="PROSITE" id="PS50089">
    <property type="entry name" value="ZF_RING_2"/>
    <property type="match status" value="1"/>
</dbReference>
<sequence length="463" mass="52739">MASAGSSTTASNRRQYCADVFLRAWLCAKSPLPVTEMKKELDLLGNSIAMNEILKAGSLNEFIARVPDLTIREGYVVPAPVSSSTKPLERCLFAQMDKFTNVDLTAINRTLAGVQLQAKSGDIVSALRKREQLEELRSECRRKRAALDQRKQQLVELKSVSSSEDKKKRFDELIQHRNKLRDQVDEKKGVLEKKNDLDVLSCNMDKRIGDKERQLNRLTLDIKRVEEQLVIMARDGFSEAKQLEKEINENLNQHDTDRDRTMNVLDVIIQEKCGHSKAVLELQIAAIERLIAKSNEEDSEKHQNNLRQQFQDYRNKLTLLNTTEDDLRRKLRERQADLTEVLQLPVVEIKHLIRDTNQPIAATGQAIVRRPVIIESLVQDELPCDLSQADDDSNQQALNIDDNRCTICLHDFKSEVSEALACSHSFHSSCLNTMRSFGQDLCPLCRRYEPPSAKFPSLTDSNT</sequence>
<feature type="domain" description="RING-type" evidence="5">
    <location>
        <begin position="405"/>
        <end position="446"/>
    </location>
</feature>
<dbReference type="Proteomes" id="UP000594260">
    <property type="component" value="Unplaced"/>
</dbReference>
<dbReference type="RefSeq" id="XP_022646315.1">
    <property type="nucleotide sequence ID" value="XM_022790580.1"/>
</dbReference>
<dbReference type="OrthoDB" id="8062037at2759"/>
<keyword evidence="1 3" id="KW-0479">Metal-binding</keyword>
<keyword evidence="4" id="KW-0175">Coiled coil</keyword>
<dbReference type="InParanoid" id="A0A7M7M9Q7"/>
<dbReference type="InterPro" id="IPR001841">
    <property type="entry name" value="Znf_RING"/>
</dbReference>
<accession>A0A7M7M9Q7</accession>
<organism evidence="6 7">
    <name type="scientific">Varroa destructor</name>
    <name type="common">Honeybee mite</name>
    <dbReference type="NCBI Taxonomy" id="109461"/>
    <lineage>
        <taxon>Eukaryota</taxon>
        <taxon>Metazoa</taxon>
        <taxon>Ecdysozoa</taxon>
        <taxon>Arthropoda</taxon>
        <taxon>Chelicerata</taxon>
        <taxon>Arachnida</taxon>
        <taxon>Acari</taxon>
        <taxon>Parasitiformes</taxon>
        <taxon>Mesostigmata</taxon>
        <taxon>Gamasina</taxon>
        <taxon>Dermanyssoidea</taxon>
        <taxon>Varroidae</taxon>
        <taxon>Varroa</taxon>
    </lineage>
</organism>
<evidence type="ECO:0000313" key="7">
    <source>
        <dbReference type="Proteomes" id="UP000594260"/>
    </source>
</evidence>
<feature type="coiled-coil region" evidence="4">
    <location>
        <begin position="208"/>
        <end position="297"/>
    </location>
</feature>
<keyword evidence="7" id="KW-1185">Reference proteome</keyword>
<dbReference type="GeneID" id="111244034"/>
<feature type="coiled-coil region" evidence="4">
    <location>
        <begin position="123"/>
        <end position="153"/>
    </location>
</feature>
<dbReference type="InterPro" id="IPR013083">
    <property type="entry name" value="Znf_RING/FYVE/PHD"/>
</dbReference>
<dbReference type="CDD" id="cd16448">
    <property type="entry name" value="RING-H2"/>
    <property type="match status" value="1"/>
</dbReference>
<dbReference type="SMART" id="SM00184">
    <property type="entry name" value="RING"/>
    <property type="match status" value="1"/>
</dbReference>
<dbReference type="KEGG" id="vde:111244034"/>
<evidence type="ECO:0000256" key="1">
    <source>
        <dbReference type="ARBA" id="ARBA00022771"/>
    </source>
</evidence>